<dbReference type="PROSITE" id="PS50893">
    <property type="entry name" value="ABC_TRANSPORTER_2"/>
    <property type="match status" value="1"/>
</dbReference>
<dbReference type="PROSITE" id="PS50929">
    <property type="entry name" value="ABC_TM1F"/>
    <property type="match status" value="1"/>
</dbReference>
<evidence type="ECO:0000256" key="8">
    <source>
        <dbReference type="SAM" id="Phobius"/>
    </source>
</evidence>
<feature type="transmembrane region" description="Helical" evidence="8">
    <location>
        <begin position="177"/>
        <end position="197"/>
    </location>
</feature>
<evidence type="ECO:0000256" key="6">
    <source>
        <dbReference type="ARBA" id="ARBA00023136"/>
    </source>
</evidence>
<keyword evidence="2 8" id="KW-0812">Transmembrane</keyword>
<feature type="region of interest" description="Disordered" evidence="7">
    <location>
        <begin position="1"/>
        <end position="34"/>
    </location>
</feature>
<accession>A0A0D0H3B0</accession>
<dbReference type="InterPro" id="IPR003593">
    <property type="entry name" value="AAA+_ATPase"/>
</dbReference>
<feature type="domain" description="ABC transmembrane type-1" evidence="10">
    <location>
        <begin position="75"/>
        <end position="316"/>
    </location>
</feature>
<dbReference type="InterPro" id="IPR027417">
    <property type="entry name" value="P-loop_NTPase"/>
</dbReference>
<dbReference type="CDD" id="cd03228">
    <property type="entry name" value="ABCC_MRP_Like"/>
    <property type="match status" value="1"/>
</dbReference>
<name>A0A0D0H3B0_9MICO</name>
<evidence type="ECO:0000256" key="1">
    <source>
        <dbReference type="ARBA" id="ARBA00004651"/>
    </source>
</evidence>
<keyword evidence="4" id="KW-0067">ATP-binding</keyword>
<evidence type="ECO:0000313" key="12">
    <source>
        <dbReference type="Proteomes" id="UP000032120"/>
    </source>
</evidence>
<dbReference type="GO" id="GO:0016887">
    <property type="term" value="F:ATP hydrolysis activity"/>
    <property type="evidence" value="ECO:0007669"/>
    <property type="project" value="InterPro"/>
</dbReference>
<evidence type="ECO:0000256" key="2">
    <source>
        <dbReference type="ARBA" id="ARBA00022692"/>
    </source>
</evidence>
<protein>
    <submittedName>
        <fullName evidence="11">ABC transporter</fullName>
    </submittedName>
</protein>
<dbReference type="InterPro" id="IPR036640">
    <property type="entry name" value="ABC1_TM_sf"/>
</dbReference>
<dbReference type="SMART" id="SM00382">
    <property type="entry name" value="AAA"/>
    <property type="match status" value="1"/>
</dbReference>
<reference evidence="11 12" key="1">
    <citation type="submission" date="2015-01" db="EMBL/GenBank/DDBJ databases">
        <title>Draft genome sequence of Leucobacter komagatae strain VKM ST2845.</title>
        <authorList>
            <person name="Karlyshev A.V."/>
            <person name="Kudryashova E.B."/>
        </authorList>
    </citation>
    <scope>NUCLEOTIDE SEQUENCE [LARGE SCALE GENOMIC DNA]</scope>
    <source>
        <strain evidence="11 12">VKM ST2845</strain>
    </source>
</reference>
<keyword evidence="3" id="KW-0547">Nucleotide-binding</keyword>
<keyword evidence="5 8" id="KW-1133">Transmembrane helix</keyword>
<dbReference type="InterPro" id="IPR003439">
    <property type="entry name" value="ABC_transporter-like_ATP-bd"/>
</dbReference>
<comment type="subcellular location">
    <subcellularLocation>
        <location evidence="1">Cell membrane</location>
        <topology evidence="1">Multi-pass membrane protein</topology>
    </subcellularLocation>
</comment>
<dbReference type="EMBL" id="JXSQ01000028">
    <property type="protein sequence ID" value="KIP51625.1"/>
    <property type="molecule type" value="Genomic_DNA"/>
</dbReference>
<dbReference type="InterPro" id="IPR017871">
    <property type="entry name" value="ABC_transporter-like_CS"/>
</dbReference>
<dbReference type="SUPFAM" id="SSF52540">
    <property type="entry name" value="P-loop containing nucleoside triphosphate hydrolases"/>
    <property type="match status" value="1"/>
</dbReference>
<evidence type="ECO:0000256" key="7">
    <source>
        <dbReference type="SAM" id="MobiDB-lite"/>
    </source>
</evidence>
<keyword evidence="12" id="KW-1185">Reference proteome</keyword>
<feature type="transmembrane region" description="Helical" evidence="8">
    <location>
        <begin position="152"/>
        <end position="171"/>
    </location>
</feature>
<proteinExistence type="predicted"/>
<organism evidence="11 12">
    <name type="scientific">Leucobacter komagatae</name>
    <dbReference type="NCBI Taxonomy" id="55969"/>
    <lineage>
        <taxon>Bacteria</taxon>
        <taxon>Bacillati</taxon>
        <taxon>Actinomycetota</taxon>
        <taxon>Actinomycetes</taxon>
        <taxon>Micrococcales</taxon>
        <taxon>Microbacteriaceae</taxon>
        <taxon>Leucobacter</taxon>
    </lineage>
</organism>
<dbReference type="PROSITE" id="PS00211">
    <property type="entry name" value="ABC_TRANSPORTER_1"/>
    <property type="match status" value="1"/>
</dbReference>
<feature type="transmembrane region" description="Helical" evidence="8">
    <location>
        <begin position="75"/>
        <end position="93"/>
    </location>
</feature>
<dbReference type="Proteomes" id="UP000032120">
    <property type="component" value="Unassembled WGS sequence"/>
</dbReference>
<dbReference type="Gene3D" id="1.20.1560.10">
    <property type="entry name" value="ABC transporter type 1, transmembrane domain"/>
    <property type="match status" value="1"/>
</dbReference>
<dbReference type="InterPro" id="IPR039421">
    <property type="entry name" value="Type_1_exporter"/>
</dbReference>
<comment type="caution">
    <text evidence="11">The sequence shown here is derived from an EMBL/GenBank/DDBJ whole genome shotgun (WGS) entry which is preliminary data.</text>
</comment>
<evidence type="ECO:0000313" key="11">
    <source>
        <dbReference type="EMBL" id="KIP51625.1"/>
    </source>
</evidence>
<evidence type="ECO:0000256" key="5">
    <source>
        <dbReference type="ARBA" id="ARBA00022989"/>
    </source>
</evidence>
<dbReference type="PANTHER" id="PTHR24221:SF654">
    <property type="entry name" value="ATP-BINDING CASSETTE SUB-FAMILY B MEMBER 6"/>
    <property type="match status" value="1"/>
</dbReference>
<dbReference type="GO" id="GO:0005524">
    <property type="term" value="F:ATP binding"/>
    <property type="evidence" value="ECO:0007669"/>
    <property type="project" value="UniProtKB-KW"/>
</dbReference>
<keyword evidence="6 8" id="KW-0472">Membrane</keyword>
<sequence>MQTPQAEKPRAQGSAGSGSPAGSSTPGYTGPGSPALPRAARRRLALVAAGWALVALVEVAAYTCLALAIRDGGSIALVLTVAAASLLVTVLVSRAGYLAGARLAGDLYAGLGGALNRAKLSWFTPANRALVTTTSGRAIPSLMSVPAHQLQLLVLSPLIPLLLVGAVWIVAGAQTALLVLGLLLAALAVQALAQRALARSDANRHELETAATAATVELVEHLELLRTAAGPTRALERAEAAWAEQERAMARTNRAAAPATLLSAIASALPLAGALLFLTATGGFAEPAAALALLVLTARASAPIDDLALSGIALSELRAHTDAYRAVLGAPALPARADTGPRAPAGHDISVRGLSQAPVLDGVTASIPAGARIHVTGPSGSGKSTLLGLLLRFDDPAGGEITLGGVPLTALSEADITSRVAYVPQDPIVFTGSLADNIRLGDPAASEEELAAAAAGAQLTEVVARDPLGIHQPVGTHGQRLSGGERQRVAIARALLKRAPVLILDEATSALDEHTEMLVAGAFAALDCTLVFVTHRDPSIWHPDHTITLEGPPTA</sequence>
<feature type="transmembrane region" description="Helical" evidence="8">
    <location>
        <begin position="44"/>
        <end position="69"/>
    </location>
</feature>
<evidence type="ECO:0000259" key="10">
    <source>
        <dbReference type="PROSITE" id="PS50929"/>
    </source>
</evidence>
<dbReference type="GO" id="GO:0140359">
    <property type="term" value="F:ABC-type transporter activity"/>
    <property type="evidence" value="ECO:0007669"/>
    <property type="project" value="InterPro"/>
</dbReference>
<dbReference type="InterPro" id="IPR011527">
    <property type="entry name" value="ABC1_TM_dom"/>
</dbReference>
<gene>
    <name evidence="11" type="ORF">SD72_14330</name>
</gene>
<evidence type="ECO:0000256" key="3">
    <source>
        <dbReference type="ARBA" id="ARBA00022741"/>
    </source>
</evidence>
<dbReference type="GO" id="GO:0005886">
    <property type="term" value="C:plasma membrane"/>
    <property type="evidence" value="ECO:0007669"/>
    <property type="project" value="UniProtKB-SubCell"/>
</dbReference>
<dbReference type="OrthoDB" id="9806127at2"/>
<dbReference type="Pfam" id="PF00005">
    <property type="entry name" value="ABC_tran"/>
    <property type="match status" value="1"/>
</dbReference>
<feature type="transmembrane region" description="Helical" evidence="8">
    <location>
        <begin position="255"/>
        <end position="278"/>
    </location>
</feature>
<evidence type="ECO:0000259" key="9">
    <source>
        <dbReference type="PROSITE" id="PS50893"/>
    </source>
</evidence>
<evidence type="ECO:0000256" key="4">
    <source>
        <dbReference type="ARBA" id="ARBA00022840"/>
    </source>
</evidence>
<feature type="compositionally biased region" description="Low complexity" evidence="7">
    <location>
        <begin position="13"/>
        <end position="34"/>
    </location>
</feature>
<dbReference type="GO" id="GO:0034040">
    <property type="term" value="F:ATPase-coupled lipid transmembrane transporter activity"/>
    <property type="evidence" value="ECO:0007669"/>
    <property type="project" value="TreeGrafter"/>
</dbReference>
<dbReference type="Gene3D" id="3.40.50.300">
    <property type="entry name" value="P-loop containing nucleotide triphosphate hydrolases"/>
    <property type="match status" value="1"/>
</dbReference>
<dbReference type="SUPFAM" id="SSF90123">
    <property type="entry name" value="ABC transporter transmembrane region"/>
    <property type="match status" value="1"/>
</dbReference>
<dbReference type="PANTHER" id="PTHR24221">
    <property type="entry name" value="ATP-BINDING CASSETTE SUB-FAMILY B"/>
    <property type="match status" value="1"/>
</dbReference>
<feature type="domain" description="ABC transporter" evidence="9">
    <location>
        <begin position="344"/>
        <end position="555"/>
    </location>
</feature>
<dbReference type="AlphaFoldDB" id="A0A0D0H3B0"/>